<comment type="caution">
    <text evidence="1">The sequence shown here is derived from an EMBL/GenBank/DDBJ whole genome shotgun (WGS) entry which is preliminary data.</text>
</comment>
<gene>
    <name evidence="1" type="ORF">VF08_17805</name>
</gene>
<name>A0A9Q5ZB70_NOSLI</name>
<organism evidence="1 2">
    <name type="scientific">Nostoc linckia z8</name>
    <dbReference type="NCBI Taxonomy" id="1628746"/>
    <lineage>
        <taxon>Bacteria</taxon>
        <taxon>Bacillati</taxon>
        <taxon>Cyanobacteriota</taxon>
        <taxon>Cyanophyceae</taxon>
        <taxon>Nostocales</taxon>
        <taxon>Nostocaceae</taxon>
        <taxon>Nostoc</taxon>
    </lineage>
</organism>
<dbReference type="RefSeq" id="WP_099069411.1">
    <property type="nucleotide sequence ID" value="NZ_LAHD01000049.1"/>
</dbReference>
<evidence type="ECO:0000313" key="1">
    <source>
        <dbReference type="EMBL" id="PHK02685.1"/>
    </source>
</evidence>
<proteinExistence type="predicted"/>
<dbReference type="AlphaFoldDB" id="A0A9Q5ZB70"/>
<sequence length="207" mass="24299">MTQQTRPLRIWQQGKQLSQIIAYIWRWADDELEPDKKKIAQKLKTYFMRDDSELGVEKVLKRIGNRYDNKCDANLKKLFRANPREWLSQGKPPFDETAELLVAVFGEERINNTNKYLSPMFDIVELGDDETIISPYYEFHIDPSSFIGKLCDPDLETPFAFRYYVSFPPRPQLGEATVTKEELEDWIQDDKNEHPYPSVPFIPVTTT</sequence>
<protein>
    <submittedName>
        <fullName evidence="1">Uncharacterized protein</fullName>
    </submittedName>
</protein>
<dbReference type="EMBL" id="LAHD01000049">
    <property type="protein sequence ID" value="PHK02685.1"/>
    <property type="molecule type" value="Genomic_DNA"/>
</dbReference>
<dbReference type="Proteomes" id="UP000222310">
    <property type="component" value="Unassembled WGS sequence"/>
</dbReference>
<reference evidence="1 2" key="1">
    <citation type="submission" date="2015-02" db="EMBL/GenBank/DDBJ databases">
        <title>Nostoc linckia genome annotation.</title>
        <authorList>
            <person name="Zhou Z."/>
        </authorList>
    </citation>
    <scope>NUCLEOTIDE SEQUENCE [LARGE SCALE GENOMIC DNA]</scope>
    <source>
        <strain evidence="2">z8</strain>
    </source>
</reference>
<dbReference type="GeneID" id="57092734"/>
<evidence type="ECO:0000313" key="2">
    <source>
        <dbReference type="Proteomes" id="UP000222310"/>
    </source>
</evidence>
<accession>A0A9Q5ZB70</accession>